<keyword evidence="1" id="KW-0812">Transmembrane</keyword>
<keyword evidence="1" id="KW-0472">Membrane</keyword>
<dbReference type="EMBL" id="LSFN01000014">
    <property type="protein sequence ID" value="OAB74380.1"/>
    <property type="molecule type" value="Genomic_DNA"/>
</dbReference>
<dbReference type="OrthoDB" id="2665883at2"/>
<dbReference type="InterPro" id="IPR038503">
    <property type="entry name" value="SpoIIIAH_sf"/>
</dbReference>
<accession>A0A167DHJ8</accession>
<protein>
    <recommendedName>
        <fullName evidence="4">Stage III sporulation protein AH</fullName>
    </recommendedName>
</protein>
<dbReference type="KEGG" id="pcx:LPB68_04055"/>
<dbReference type="AlphaFoldDB" id="A0A167DHJ8"/>
<dbReference type="Proteomes" id="UP000077134">
    <property type="component" value="Unassembled WGS sequence"/>
</dbReference>
<dbReference type="Pfam" id="PF12685">
    <property type="entry name" value="SpoIIIAH"/>
    <property type="match status" value="1"/>
</dbReference>
<dbReference type="STRING" id="1763538.LPB68_04055"/>
<keyword evidence="1" id="KW-1133">Transmembrane helix</keyword>
<evidence type="ECO:0008006" key="4">
    <source>
        <dbReference type="Google" id="ProtNLM"/>
    </source>
</evidence>
<keyword evidence="3" id="KW-1185">Reference proteome</keyword>
<organism evidence="2 3">
    <name type="scientific">Paenibacillus crassostreae</name>
    <dbReference type="NCBI Taxonomy" id="1763538"/>
    <lineage>
        <taxon>Bacteria</taxon>
        <taxon>Bacillati</taxon>
        <taxon>Bacillota</taxon>
        <taxon>Bacilli</taxon>
        <taxon>Bacillales</taxon>
        <taxon>Paenibacillaceae</taxon>
        <taxon>Paenibacillus</taxon>
    </lineage>
</organism>
<sequence length="253" mass="28178">MNNKRQTIWLVSMLSLMVILSAYYLFTEDSGTSTVPIADSQQVVEQQTIDNEELVITEVVTEGEASDPTKTTDVADVAVPEVETPEVTAPEVTAPEVTAPEVAEVKPTEQVSTDTAQVTESKSDDEVLKEVASQAVSGRSALDSYQWERKENNMKKESELYVMIDNQQSTPEELAKANDELKSLEEKESIITGIEEELHQQYDEVVVKEENNEYEVLVLTEKLDVKQAVNIVELVMKELNVSQNKVSVRNVAP</sequence>
<dbReference type="InterPro" id="IPR024232">
    <property type="entry name" value="SpoIIIAH"/>
</dbReference>
<comment type="caution">
    <text evidence="2">The sequence shown here is derived from an EMBL/GenBank/DDBJ whole genome shotgun (WGS) entry which is preliminary data.</text>
</comment>
<dbReference type="RefSeq" id="WP_068657650.1">
    <property type="nucleotide sequence ID" value="NZ_CP017770.1"/>
</dbReference>
<dbReference type="Gene3D" id="1.10.287.4300">
    <property type="entry name" value="Stage III sporulation protein AH-like"/>
    <property type="match status" value="1"/>
</dbReference>
<name>A0A167DHJ8_9BACL</name>
<gene>
    <name evidence="2" type="ORF">PNBC_09905</name>
</gene>
<feature type="transmembrane region" description="Helical" evidence="1">
    <location>
        <begin position="7"/>
        <end position="26"/>
    </location>
</feature>
<evidence type="ECO:0000256" key="1">
    <source>
        <dbReference type="SAM" id="Phobius"/>
    </source>
</evidence>
<reference evidence="2 3" key="1">
    <citation type="submission" date="2016-02" db="EMBL/GenBank/DDBJ databases">
        <title>Paenibacillus sp. LPB0068, isolated from Crassostrea gigas.</title>
        <authorList>
            <person name="Shin S.-K."/>
            <person name="Yi H."/>
        </authorList>
    </citation>
    <scope>NUCLEOTIDE SEQUENCE [LARGE SCALE GENOMIC DNA]</scope>
    <source>
        <strain evidence="2 3">LPB0068</strain>
    </source>
</reference>
<proteinExistence type="predicted"/>
<evidence type="ECO:0000313" key="2">
    <source>
        <dbReference type="EMBL" id="OAB74380.1"/>
    </source>
</evidence>
<evidence type="ECO:0000313" key="3">
    <source>
        <dbReference type="Proteomes" id="UP000077134"/>
    </source>
</evidence>